<dbReference type="Pfam" id="PF03211">
    <property type="entry name" value="Pectate_lyase"/>
    <property type="match status" value="1"/>
</dbReference>
<keyword evidence="6" id="KW-0732">Signal</keyword>
<dbReference type="EC" id="4.2.2.2" evidence="10"/>
<dbReference type="GO" id="GO:0030570">
    <property type="term" value="F:pectate lyase activity"/>
    <property type="evidence" value="ECO:0007669"/>
    <property type="project" value="UniProtKB-UniRule"/>
</dbReference>
<keyword evidence="7 10" id="KW-0106">Calcium</keyword>
<sequence>MDLVLEIVAAQAISKILSTALLASAVVGQTLTIPTRSGSIISLPAPSVISGSKDLGNKEYDRGRSCFTDVETPGGHPVFILENGATLSNVIIGAGQVEGIHCRGACTLQNVWFRRVCEDAITLKGSGDVLIQGGGAQTAVENIVRHEGKGTVTIKDYTLVDSYRLYRACADCSNNGGPRNVVIDNLKANDVSLLTGINSNFGDVSTVSNSCGTAVMKVCQEFKGVQRGQESFKVTTTANCKGQTSLAAC</sequence>
<proteinExistence type="inferred from homology"/>
<evidence type="ECO:0000256" key="1">
    <source>
        <dbReference type="ARBA" id="ARBA00000695"/>
    </source>
</evidence>
<keyword evidence="5 10" id="KW-0964">Secreted</keyword>
<name>A0A4R8QBC6_9PEZI</name>
<comment type="caution">
    <text evidence="11">The sequence shown here is derived from an EMBL/GenBank/DDBJ whole genome shotgun (WGS) entry which is preliminary data.</text>
</comment>
<evidence type="ECO:0000313" key="11">
    <source>
        <dbReference type="EMBL" id="TDZ35908.1"/>
    </source>
</evidence>
<dbReference type="InterPro" id="IPR004898">
    <property type="entry name" value="Pectate_lyase_PlyH/PlyE-like"/>
</dbReference>
<comment type="subcellular location">
    <subcellularLocation>
        <location evidence="3 10">Secreted</location>
    </subcellularLocation>
</comment>
<dbReference type="Proteomes" id="UP000295083">
    <property type="component" value="Unassembled WGS sequence"/>
</dbReference>
<evidence type="ECO:0000256" key="2">
    <source>
        <dbReference type="ARBA" id="ARBA00001913"/>
    </source>
</evidence>
<organism evidence="11 12">
    <name type="scientific">Colletotrichum spinosum</name>
    <dbReference type="NCBI Taxonomy" id="1347390"/>
    <lineage>
        <taxon>Eukaryota</taxon>
        <taxon>Fungi</taxon>
        <taxon>Dikarya</taxon>
        <taxon>Ascomycota</taxon>
        <taxon>Pezizomycotina</taxon>
        <taxon>Sordariomycetes</taxon>
        <taxon>Hypocreomycetidae</taxon>
        <taxon>Glomerellales</taxon>
        <taxon>Glomerellaceae</taxon>
        <taxon>Colletotrichum</taxon>
        <taxon>Colletotrichum orbiculare species complex</taxon>
    </lineage>
</organism>
<dbReference type="GO" id="GO:0045490">
    <property type="term" value="P:pectin catabolic process"/>
    <property type="evidence" value="ECO:0007669"/>
    <property type="project" value="TreeGrafter"/>
</dbReference>
<evidence type="ECO:0000256" key="3">
    <source>
        <dbReference type="ARBA" id="ARBA00004613"/>
    </source>
</evidence>
<gene>
    <name evidence="11" type="primary">plyE-1</name>
    <name evidence="11" type="ORF">C8035_v008369</name>
</gene>
<protein>
    <recommendedName>
        <fullName evidence="10">Pectate lyase</fullName>
        <ecNumber evidence="10">4.2.2.2</ecNumber>
    </recommendedName>
</protein>
<accession>A0A4R8QBC6</accession>
<comment type="similarity">
    <text evidence="4 10">Belongs to the polysaccharide lyase 3 family.</text>
</comment>
<comment type="catalytic activity">
    <reaction evidence="1 10">
        <text>Eliminative cleavage of (1-&gt;4)-alpha-D-galacturonan to give oligosaccharides with 4-deoxy-alpha-D-galact-4-enuronosyl groups at their non-reducing ends.</text>
        <dbReference type="EC" id="4.2.2.2"/>
    </reaction>
</comment>
<evidence type="ECO:0000256" key="4">
    <source>
        <dbReference type="ARBA" id="ARBA00006463"/>
    </source>
</evidence>
<evidence type="ECO:0000256" key="6">
    <source>
        <dbReference type="ARBA" id="ARBA00022729"/>
    </source>
</evidence>
<dbReference type="PANTHER" id="PTHR33407:SF9">
    <property type="entry name" value="PECTATE LYASE F-RELATED"/>
    <property type="match status" value="1"/>
</dbReference>
<dbReference type="InterPro" id="IPR011050">
    <property type="entry name" value="Pectin_lyase_fold/virulence"/>
</dbReference>
<dbReference type="PANTHER" id="PTHR33407">
    <property type="entry name" value="PECTATE LYASE F-RELATED"/>
    <property type="match status" value="1"/>
</dbReference>
<dbReference type="InterPro" id="IPR012334">
    <property type="entry name" value="Pectin_lyas_fold"/>
</dbReference>
<evidence type="ECO:0000256" key="10">
    <source>
        <dbReference type="RuleBase" id="RU367009"/>
    </source>
</evidence>
<evidence type="ECO:0000256" key="8">
    <source>
        <dbReference type="ARBA" id="ARBA00023239"/>
    </source>
</evidence>
<evidence type="ECO:0000256" key="5">
    <source>
        <dbReference type="ARBA" id="ARBA00022525"/>
    </source>
</evidence>
<comment type="cofactor">
    <cofactor evidence="2 10">
        <name>Ca(2+)</name>
        <dbReference type="ChEBI" id="CHEBI:29108"/>
    </cofactor>
</comment>
<evidence type="ECO:0000256" key="9">
    <source>
        <dbReference type="ARBA" id="ARBA00025679"/>
    </source>
</evidence>
<dbReference type="Gene3D" id="2.160.20.10">
    <property type="entry name" value="Single-stranded right-handed beta-helix, Pectin lyase-like"/>
    <property type="match status" value="1"/>
</dbReference>
<evidence type="ECO:0000313" key="12">
    <source>
        <dbReference type="Proteomes" id="UP000295083"/>
    </source>
</evidence>
<reference evidence="11 12" key="1">
    <citation type="submission" date="2018-11" db="EMBL/GenBank/DDBJ databases">
        <title>Genome sequence and assembly of Colletotrichum spinosum.</title>
        <authorList>
            <person name="Gan P."/>
            <person name="Shirasu K."/>
        </authorList>
    </citation>
    <scope>NUCLEOTIDE SEQUENCE [LARGE SCALE GENOMIC DNA]</scope>
    <source>
        <strain evidence="11 12">CBS 515.97</strain>
    </source>
</reference>
<comment type="function">
    <text evidence="9 10">Pectinolytic enzyme consist of four classes of enzymes: pectin lyase, polygalacturonase, pectin methylesterase and rhamnogalacturonase. Among pectinolytic enzymes, pectin lyase is the most important in depolymerization of pectin, since it cleaves internal glycosidic bonds of highly methylated pectins. Favors pectate, the anion, over pectin, the methyl ester.</text>
</comment>
<evidence type="ECO:0000256" key="7">
    <source>
        <dbReference type="ARBA" id="ARBA00022837"/>
    </source>
</evidence>
<keyword evidence="8 10" id="KW-0456">Lyase</keyword>
<dbReference type="EMBL" id="QAPG01000036">
    <property type="protein sequence ID" value="TDZ35908.1"/>
    <property type="molecule type" value="Genomic_DNA"/>
</dbReference>
<dbReference type="AlphaFoldDB" id="A0A4R8QBC6"/>
<dbReference type="GO" id="GO:0005576">
    <property type="term" value="C:extracellular region"/>
    <property type="evidence" value="ECO:0007669"/>
    <property type="project" value="UniProtKB-SubCell"/>
</dbReference>
<keyword evidence="12" id="KW-1185">Reference proteome</keyword>
<dbReference type="SUPFAM" id="SSF51126">
    <property type="entry name" value="Pectin lyase-like"/>
    <property type="match status" value="1"/>
</dbReference>